<reference evidence="8" key="1">
    <citation type="journal article" date="2011" name="Science">
        <title>The plant cell wall-decomposing machinery underlies the functional diversity of forest fungi.</title>
        <authorList>
            <person name="Eastwood D.C."/>
            <person name="Floudas D."/>
            <person name="Binder M."/>
            <person name="Majcherczyk A."/>
            <person name="Schneider P."/>
            <person name="Aerts A."/>
            <person name="Asiegbu F.O."/>
            <person name="Baker S.E."/>
            <person name="Barry K."/>
            <person name="Bendiksby M."/>
            <person name="Blumentritt M."/>
            <person name="Coutinho P.M."/>
            <person name="Cullen D."/>
            <person name="de Vries R.P."/>
            <person name="Gathman A."/>
            <person name="Goodell B."/>
            <person name="Henrissat B."/>
            <person name="Ihrmark K."/>
            <person name="Kauserud H."/>
            <person name="Kohler A."/>
            <person name="LaButti K."/>
            <person name="Lapidus A."/>
            <person name="Lavin J.L."/>
            <person name="Lee Y.-H."/>
            <person name="Lindquist E."/>
            <person name="Lilly W."/>
            <person name="Lucas S."/>
            <person name="Morin E."/>
            <person name="Murat C."/>
            <person name="Oguiza J.A."/>
            <person name="Park J."/>
            <person name="Pisabarro A.G."/>
            <person name="Riley R."/>
            <person name="Rosling A."/>
            <person name="Salamov A."/>
            <person name="Schmidt O."/>
            <person name="Schmutz J."/>
            <person name="Skrede I."/>
            <person name="Stenlid J."/>
            <person name="Wiebenga A."/>
            <person name="Xie X."/>
            <person name="Kuees U."/>
            <person name="Hibbett D.S."/>
            <person name="Hoffmeister D."/>
            <person name="Hoegberg N."/>
            <person name="Martin F."/>
            <person name="Grigoriev I.V."/>
            <person name="Watkinson S.C."/>
        </authorList>
    </citation>
    <scope>NUCLEOTIDE SEQUENCE [LARGE SCALE GENOMIC DNA]</scope>
    <source>
        <strain evidence="8">strain S7.3</strain>
    </source>
</reference>
<dbReference type="Gene3D" id="1.10.20.10">
    <property type="entry name" value="Histone, subunit A"/>
    <property type="match status" value="1"/>
</dbReference>
<dbReference type="STRING" id="936435.F8PNX7"/>
<feature type="compositionally biased region" description="Polar residues" evidence="6">
    <location>
        <begin position="256"/>
        <end position="266"/>
    </location>
</feature>
<evidence type="ECO:0000313" key="7">
    <source>
        <dbReference type="EMBL" id="EGO01854.1"/>
    </source>
</evidence>
<dbReference type="GO" id="GO:0000124">
    <property type="term" value="C:SAGA complex"/>
    <property type="evidence" value="ECO:0007669"/>
    <property type="project" value="TreeGrafter"/>
</dbReference>
<evidence type="ECO:0000256" key="2">
    <source>
        <dbReference type="ARBA" id="ARBA00007646"/>
    </source>
</evidence>
<dbReference type="InterPro" id="IPR009072">
    <property type="entry name" value="Histone-fold"/>
</dbReference>
<evidence type="ECO:0000256" key="1">
    <source>
        <dbReference type="ARBA" id="ARBA00004123"/>
    </source>
</evidence>
<dbReference type="EMBL" id="GL945477">
    <property type="protein sequence ID" value="EGO01854.1"/>
    <property type="molecule type" value="Genomic_DNA"/>
</dbReference>
<name>F8PNX7_SERL3</name>
<evidence type="ECO:0000313" key="8">
    <source>
        <dbReference type="Proteomes" id="UP000008063"/>
    </source>
</evidence>
<gene>
    <name evidence="7" type="ORF">SERLA73DRAFT_49023</name>
</gene>
<dbReference type="GO" id="GO:0016251">
    <property type="term" value="F:RNA polymerase II general transcription initiation factor activity"/>
    <property type="evidence" value="ECO:0007669"/>
    <property type="project" value="TreeGrafter"/>
</dbReference>
<feature type="compositionally biased region" description="Acidic residues" evidence="6">
    <location>
        <begin position="171"/>
        <end position="184"/>
    </location>
</feature>
<dbReference type="OMA" id="PPISDRH"/>
<keyword evidence="8" id="KW-1185">Reference proteome</keyword>
<dbReference type="Pfam" id="PF02291">
    <property type="entry name" value="TFIID-31kDa"/>
    <property type="match status" value="1"/>
</dbReference>
<sequence length="277" mass="29796">MSRSQVSQTSDSLPPSARSIALLLASTPTVQDAQPGVLHQLLEFAHRYTAQILSDAQVYAEHAGRAGAAKIEMDDIVLAIQARVGWEFGGRVPKEYLLSLATQTNATPLPAVPEVFGVRLPPANETLTAVNFDLIPNKPPPGVKLYDEEIEEIEDDDEPETPAVRARIMGGEEEEEEEEDDADMEPTSIPVRTAGPITPADIEMTATPISGPIVAAAAPEEGSDGEEEDGLFGTGGDDEEEEEEEESNPDDAMEEIQTNAAATNGITRKLVEEEDYD</sequence>
<dbReference type="InterPro" id="IPR051431">
    <property type="entry name" value="TFIID_subunit_9"/>
</dbReference>
<dbReference type="GO" id="GO:0003713">
    <property type="term" value="F:transcription coactivator activity"/>
    <property type="evidence" value="ECO:0007669"/>
    <property type="project" value="TreeGrafter"/>
</dbReference>
<dbReference type="Proteomes" id="UP000008063">
    <property type="component" value="Unassembled WGS sequence"/>
</dbReference>
<keyword evidence="4" id="KW-0804">Transcription</keyword>
<protein>
    <recommendedName>
        <fullName evidence="9">TFIID-31kDa-domain-containing protein</fullName>
    </recommendedName>
</protein>
<feature type="compositionally biased region" description="Acidic residues" evidence="6">
    <location>
        <begin position="221"/>
        <end position="254"/>
    </location>
</feature>
<evidence type="ECO:0000256" key="6">
    <source>
        <dbReference type="SAM" id="MobiDB-lite"/>
    </source>
</evidence>
<dbReference type="OrthoDB" id="341924at2759"/>
<dbReference type="SUPFAM" id="SSF47113">
    <property type="entry name" value="Histone-fold"/>
    <property type="match status" value="1"/>
</dbReference>
<keyword evidence="3" id="KW-0805">Transcription regulation</keyword>
<dbReference type="HOGENOM" id="CLU_068315_5_1_1"/>
<feature type="region of interest" description="Disordered" evidence="6">
    <location>
        <begin position="170"/>
        <end position="277"/>
    </location>
</feature>
<comment type="similarity">
    <text evidence="2">Belongs to the TAF9 family.</text>
</comment>
<keyword evidence="5" id="KW-0539">Nucleus</keyword>
<evidence type="ECO:0000256" key="5">
    <source>
        <dbReference type="ARBA" id="ARBA00023242"/>
    </source>
</evidence>
<organism evidence="8">
    <name type="scientific">Serpula lacrymans var. lacrymans (strain S7.3)</name>
    <name type="common">Dry rot fungus</name>
    <dbReference type="NCBI Taxonomy" id="936435"/>
    <lineage>
        <taxon>Eukaryota</taxon>
        <taxon>Fungi</taxon>
        <taxon>Dikarya</taxon>
        <taxon>Basidiomycota</taxon>
        <taxon>Agaricomycotina</taxon>
        <taxon>Agaricomycetes</taxon>
        <taxon>Agaricomycetidae</taxon>
        <taxon>Boletales</taxon>
        <taxon>Coniophorineae</taxon>
        <taxon>Serpulaceae</taxon>
        <taxon>Serpula</taxon>
    </lineage>
</organism>
<dbReference type="InterPro" id="IPR003162">
    <property type="entry name" value="TFIID-31"/>
</dbReference>
<comment type="subcellular location">
    <subcellularLocation>
        <location evidence="1">Nucleus</location>
    </subcellularLocation>
</comment>
<dbReference type="InParanoid" id="F8PNX7"/>
<dbReference type="CDD" id="cd07979">
    <property type="entry name" value="HFD_TAF9"/>
    <property type="match status" value="1"/>
</dbReference>
<dbReference type="GO" id="GO:0051123">
    <property type="term" value="P:RNA polymerase II preinitiation complex assembly"/>
    <property type="evidence" value="ECO:0007669"/>
    <property type="project" value="TreeGrafter"/>
</dbReference>
<dbReference type="PANTHER" id="PTHR48068">
    <property type="entry name" value="TAF9 RNA POLYMERASE II, TATA BOX-BINDING PROTEIN (TBP)-ASSOCIATED FACTOR"/>
    <property type="match status" value="1"/>
</dbReference>
<proteinExistence type="inferred from homology"/>
<dbReference type="AlphaFoldDB" id="F8PNX7"/>
<evidence type="ECO:0000256" key="3">
    <source>
        <dbReference type="ARBA" id="ARBA00023015"/>
    </source>
</evidence>
<evidence type="ECO:0000256" key="4">
    <source>
        <dbReference type="ARBA" id="ARBA00023163"/>
    </source>
</evidence>
<dbReference type="GO" id="GO:0005669">
    <property type="term" value="C:transcription factor TFIID complex"/>
    <property type="evidence" value="ECO:0007669"/>
    <property type="project" value="TreeGrafter"/>
</dbReference>
<dbReference type="GO" id="GO:0046982">
    <property type="term" value="F:protein heterodimerization activity"/>
    <property type="evidence" value="ECO:0007669"/>
    <property type="project" value="InterPro"/>
</dbReference>
<dbReference type="PANTHER" id="PTHR48068:SF4">
    <property type="entry name" value="TATA-BOX BINDING PROTEIN ASSOCIATED FACTOR 9"/>
    <property type="match status" value="1"/>
</dbReference>
<accession>F8PNX7</accession>
<evidence type="ECO:0008006" key="9">
    <source>
        <dbReference type="Google" id="ProtNLM"/>
    </source>
</evidence>